<keyword evidence="2 9" id="KW-0813">Transport</keyword>
<keyword evidence="8 9" id="KW-0472">Membrane</keyword>
<keyword evidence="6 9" id="KW-1133">Transmembrane helix</keyword>
<keyword evidence="12" id="KW-1185">Reference proteome</keyword>
<dbReference type="HAMAP" id="MF_00236">
    <property type="entry name" value="TatA_E"/>
    <property type="match status" value="1"/>
</dbReference>
<evidence type="ECO:0000313" key="12">
    <source>
        <dbReference type="Proteomes" id="UP000006377"/>
    </source>
</evidence>
<dbReference type="AlphaFoldDB" id="A7HXK1"/>
<comment type="subcellular location">
    <subcellularLocation>
        <location evidence="9">Cell inner membrane</location>
        <topology evidence="9">Single-pass membrane protein</topology>
    </subcellularLocation>
    <subcellularLocation>
        <location evidence="1">Cell membrane</location>
        <topology evidence="1">Single-pass membrane protein</topology>
    </subcellularLocation>
</comment>
<dbReference type="eggNOG" id="COG1826">
    <property type="taxonomic scope" value="Bacteria"/>
</dbReference>
<proteinExistence type="inferred from homology"/>
<evidence type="ECO:0000256" key="7">
    <source>
        <dbReference type="ARBA" id="ARBA00023010"/>
    </source>
</evidence>
<protein>
    <recommendedName>
        <fullName evidence="9">Sec-independent protein translocase protein TatA</fullName>
    </recommendedName>
</protein>
<dbReference type="EMBL" id="CP000774">
    <property type="protein sequence ID" value="ABS64634.1"/>
    <property type="molecule type" value="Genomic_DNA"/>
</dbReference>
<dbReference type="GO" id="GO:0043953">
    <property type="term" value="P:protein transport by the Tat complex"/>
    <property type="evidence" value="ECO:0007669"/>
    <property type="project" value="UniProtKB-UniRule"/>
</dbReference>
<keyword evidence="5 9" id="KW-0653">Protein transport</keyword>
<keyword evidence="4 9" id="KW-0812">Transmembrane</keyword>
<comment type="similarity">
    <text evidence="9">Belongs to the TatA/E family.</text>
</comment>
<evidence type="ECO:0000256" key="1">
    <source>
        <dbReference type="ARBA" id="ARBA00004162"/>
    </source>
</evidence>
<dbReference type="Gene3D" id="1.20.5.3310">
    <property type="match status" value="1"/>
</dbReference>
<dbReference type="NCBIfam" id="NF001940">
    <property type="entry name" value="PRK00720.1"/>
    <property type="match status" value="1"/>
</dbReference>
<dbReference type="OrthoDB" id="7161179at2"/>
<keyword evidence="7 9" id="KW-0811">Translocation</keyword>
<dbReference type="PANTHER" id="PTHR42982">
    <property type="entry name" value="SEC-INDEPENDENT PROTEIN TRANSLOCASE PROTEIN TATA"/>
    <property type="match status" value="1"/>
</dbReference>
<reference evidence="11 12" key="1">
    <citation type="journal article" date="2011" name="Stand. Genomic Sci.">
        <title>Complete genome sequence of Parvibaculum lavamentivorans type strain (DS-1(T)).</title>
        <authorList>
            <person name="Schleheck D."/>
            <person name="Weiss M."/>
            <person name="Pitluck S."/>
            <person name="Bruce D."/>
            <person name="Land M.L."/>
            <person name="Han S."/>
            <person name="Saunders E."/>
            <person name="Tapia R."/>
            <person name="Detter C."/>
            <person name="Brettin T."/>
            <person name="Han J."/>
            <person name="Woyke T."/>
            <person name="Goodwin L."/>
            <person name="Pennacchio L."/>
            <person name="Nolan M."/>
            <person name="Cook A.M."/>
            <person name="Kjelleberg S."/>
            <person name="Thomas T."/>
        </authorList>
    </citation>
    <scope>NUCLEOTIDE SEQUENCE [LARGE SCALE GENOMIC DNA]</scope>
    <source>
        <strain evidence="12">DS-1 / DSM 13023 / NCIMB 13966</strain>
    </source>
</reference>
<comment type="subunit">
    <text evidence="9">The Tat system comprises two distinct complexes: a TatABC complex, containing multiple copies of TatA, TatB and TatC subunits, and a separate TatA complex, containing only TatA subunits. Substrates initially bind to the TatABC complex, which probably triggers association of the separate TatA complex to form the active translocon.</text>
</comment>
<keyword evidence="9" id="KW-0997">Cell inner membrane</keyword>
<dbReference type="Proteomes" id="UP000006377">
    <property type="component" value="Chromosome"/>
</dbReference>
<evidence type="ECO:0000256" key="2">
    <source>
        <dbReference type="ARBA" id="ARBA00022448"/>
    </source>
</evidence>
<name>A7HXK1_PARL1</name>
<feature type="region of interest" description="Disordered" evidence="10">
    <location>
        <begin position="41"/>
        <end position="76"/>
    </location>
</feature>
<evidence type="ECO:0000256" key="5">
    <source>
        <dbReference type="ARBA" id="ARBA00022927"/>
    </source>
</evidence>
<keyword evidence="3 9" id="KW-1003">Cell membrane</keyword>
<feature type="compositionally biased region" description="Basic and acidic residues" evidence="10">
    <location>
        <begin position="61"/>
        <end position="76"/>
    </location>
</feature>
<dbReference type="KEGG" id="pla:Plav_3027"/>
<evidence type="ECO:0000313" key="11">
    <source>
        <dbReference type="EMBL" id="ABS64634.1"/>
    </source>
</evidence>
<organism evidence="11 12">
    <name type="scientific">Parvibaculum lavamentivorans (strain DS-1 / DSM 13023 / NCIMB 13966)</name>
    <dbReference type="NCBI Taxonomy" id="402881"/>
    <lineage>
        <taxon>Bacteria</taxon>
        <taxon>Pseudomonadati</taxon>
        <taxon>Pseudomonadota</taxon>
        <taxon>Alphaproteobacteria</taxon>
        <taxon>Hyphomicrobiales</taxon>
        <taxon>Parvibaculaceae</taxon>
        <taxon>Parvibaculum</taxon>
    </lineage>
</organism>
<evidence type="ECO:0000256" key="6">
    <source>
        <dbReference type="ARBA" id="ARBA00022989"/>
    </source>
</evidence>
<gene>
    <name evidence="9" type="primary">tatA</name>
    <name evidence="11" type="ordered locus">Plav_3027</name>
</gene>
<evidence type="ECO:0000256" key="9">
    <source>
        <dbReference type="HAMAP-Rule" id="MF_00236"/>
    </source>
</evidence>
<dbReference type="Pfam" id="PF02416">
    <property type="entry name" value="TatA_B_E"/>
    <property type="match status" value="1"/>
</dbReference>
<dbReference type="PANTHER" id="PTHR42982:SF1">
    <property type="entry name" value="SEC-INDEPENDENT PROTEIN TRANSLOCASE PROTEIN TATA"/>
    <property type="match status" value="1"/>
</dbReference>
<evidence type="ECO:0000256" key="4">
    <source>
        <dbReference type="ARBA" id="ARBA00022692"/>
    </source>
</evidence>
<comment type="function">
    <text evidence="9">Part of the twin-arginine translocation (Tat) system that transports large folded proteins containing a characteristic twin-arginine motif in their signal peptide across membranes. TatA could form the protein-conducting channel of the Tat system.</text>
</comment>
<sequence length="76" mass="8221">MPGWTQILIVIVLIVLLFGRGKISDMMGDVAKGIRSFKKGLSDEDENQTAQPHPKTIDATVSHEESAEAKNKASNG</sequence>
<accession>A7HXK1</accession>
<evidence type="ECO:0000256" key="8">
    <source>
        <dbReference type="ARBA" id="ARBA00023136"/>
    </source>
</evidence>
<dbReference type="GO" id="GO:0033281">
    <property type="term" value="C:TAT protein transport complex"/>
    <property type="evidence" value="ECO:0007669"/>
    <property type="project" value="UniProtKB-UniRule"/>
</dbReference>
<dbReference type="STRING" id="402881.Plav_3027"/>
<dbReference type="InterPro" id="IPR003369">
    <property type="entry name" value="TatA/B/E"/>
</dbReference>
<dbReference type="HOGENOM" id="CLU_086034_5_0_5"/>
<dbReference type="NCBIfam" id="TIGR01411">
    <property type="entry name" value="tatAE"/>
    <property type="match status" value="1"/>
</dbReference>
<dbReference type="InterPro" id="IPR006312">
    <property type="entry name" value="TatA/E"/>
</dbReference>
<dbReference type="RefSeq" id="WP_012111955.1">
    <property type="nucleotide sequence ID" value="NC_009719.1"/>
</dbReference>
<evidence type="ECO:0000256" key="10">
    <source>
        <dbReference type="SAM" id="MobiDB-lite"/>
    </source>
</evidence>
<dbReference type="GO" id="GO:0008320">
    <property type="term" value="F:protein transmembrane transporter activity"/>
    <property type="evidence" value="ECO:0007669"/>
    <property type="project" value="UniProtKB-UniRule"/>
</dbReference>
<evidence type="ECO:0000256" key="3">
    <source>
        <dbReference type="ARBA" id="ARBA00022475"/>
    </source>
</evidence>